<gene>
    <name evidence="1" type="ORF">ACFSX9_00295</name>
</gene>
<keyword evidence="2" id="KW-1185">Reference proteome</keyword>
<name>A0ABW5Z328_9FLAO</name>
<proteinExistence type="predicted"/>
<dbReference type="EMBL" id="JBHUOL010000001">
    <property type="protein sequence ID" value="MFD2907162.1"/>
    <property type="molecule type" value="Genomic_DNA"/>
</dbReference>
<reference evidence="2" key="1">
    <citation type="journal article" date="2019" name="Int. J. Syst. Evol. Microbiol.">
        <title>The Global Catalogue of Microorganisms (GCM) 10K type strain sequencing project: providing services to taxonomists for standard genome sequencing and annotation.</title>
        <authorList>
            <consortium name="The Broad Institute Genomics Platform"/>
            <consortium name="The Broad Institute Genome Sequencing Center for Infectious Disease"/>
            <person name="Wu L."/>
            <person name="Ma J."/>
        </authorList>
    </citation>
    <scope>NUCLEOTIDE SEQUENCE [LARGE SCALE GENOMIC DNA]</scope>
    <source>
        <strain evidence="2">KCTC 52644</strain>
    </source>
</reference>
<evidence type="ECO:0000313" key="1">
    <source>
        <dbReference type="EMBL" id="MFD2907162.1"/>
    </source>
</evidence>
<evidence type="ECO:0000313" key="2">
    <source>
        <dbReference type="Proteomes" id="UP001597549"/>
    </source>
</evidence>
<accession>A0ABW5Z328</accession>
<sequence>MNDTISKIKKDIQLIIDAMAVQNFSDASIKLVEVSDELDDLIDTTDDEETMVEIAKYQVLLNHLQIKMSTKE</sequence>
<dbReference type="RefSeq" id="WP_379802945.1">
    <property type="nucleotide sequence ID" value="NZ_JBHUOL010000001.1"/>
</dbReference>
<comment type="caution">
    <text evidence="1">The sequence shown here is derived from an EMBL/GenBank/DDBJ whole genome shotgun (WGS) entry which is preliminary data.</text>
</comment>
<dbReference type="Proteomes" id="UP001597549">
    <property type="component" value="Unassembled WGS sequence"/>
</dbReference>
<organism evidence="1 2">
    <name type="scientific">Flavobacterium ardleyense</name>
    <dbReference type="NCBI Taxonomy" id="2038737"/>
    <lineage>
        <taxon>Bacteria</taxon>
        <taxon>Pseudomonadati</taxon>
        <taxon>Bacteroidota</taxon>
        <taxon>Flavobacteriia</taxon>
        <taxon>Flavobacteriales</taxon>
        <taxon>Flavobacteriaceae</taxon>
        <taxon>Flavobacterium</taxon>
    </lineage>
</organism>
<protein>
    <recommendedName>
        <fullName evidence="3">Phage protein</fullName>
    </recommendedName>
</protein>
<evidence type="ECO:0008006" key="3">
    <source>
        <dbReference type="Google" id="ProtNLM"/>
    </source>
</evidence>